<proteinExistence type="predicted"/>
<keyword evidence="2" id="KW-1185">Reference proteome</keyword>
<reference evidence="1 2" key="1">
    <citation type="submission" date="2021-04" db="EMBL/GenBank/DDBJ databases">
        <title>Genomics, taxonomy and metabolism of representatives of sulfur bacteria of the genus Thiothrix: Thiothrix fructosivorans QT, Thiothrix unzii A1T and three new species, Thiothrix subterranea sp. nov., Thiothrix litoralis sp. nov. and 'Candidatus Thiothrix anitrata' sp. nov.</title>
        <authorList>
            <person name="Ravin N.V."/>
            <person name="Smolyakov D."/>
            <person name="Rudenko T.S."/>
            <person name="Mardanov A.V."/>
            <person name="Beletsky A.V."/>
            <person name="Markov N.D."/>
            <person name="Fomenkov A.I."/>
            <person name="Roberts R.J."/>
            <person name="Karnachuk O.V."/>
            <person name="Novikov A."/>
            <person name="Grabovich M.Y."/>
        </authorList>
    </citation>
    <scope>NUCLEOTIDE SEQUENCE [LARGE SCALE GENOMIC DNA]</scope>
    <source>
        <strain evidence="1 2">A52</strain>
    </source>
</reference>
<name>A0ABX7X4X7_9GAMM</name>
<dbReference type="Proteomes" id="UP000672027">
    <property type="component" value="Chromosome"/>
</dbReference>
<dbReference type="RefSeq" id="WP_210228902.1">
    <property type="nucleotide sequence ID" value="NZ_CP072800.1"/>
</dbReference>
<protein>
    <recommendedName>
        <fullName evidence="3">Transposase DDE domain-containing protein</fullName>
    </recommendedName>
</protein>
<dbReference type="EMBL" id="CP072800">
    <property type="protein sequence ID" value="QTR50932.1"/>
    <property type="molecule type" value="Genomic_DNA"/>
</dbReference>
<evidence type="ECO:0000313" key="2">
    <source>
        <dbReference type="Proteomes" id="UP000672027"/>
    </source>
</evidence>
<accession>A0ABX7X4X7</accession>
<evidence type="ECO:0000313" key="1">
    <source>
        <dbReference type="EMBL" id="QTR50932.1"/>
    </source>
</evidence>
<gene>
    <name evidence="1" type="ORF">J8380_05025</name>
</gene>
<organism evidence="1 2">
    <name type="scientific">Candidatus Thiothrix anitrata</name>
    <dbReference type="NCBI Taxonomy" id="2823902"/>
    <lineage>
        <taxon>Bacteria</taxon>
        <taxon>Pseudomonadati</taxon>
        <taxon>Pseudomonadota</taxon>
        <taxon>Gammaproteobacteria</taxon>
        <taxon>Thiotrichales</taxon>
        <taxon>Thiotrichaceae</taxon>
        <taxon>Thiothrix</taxon>
    </lineage>
</organism>
<sequence length="49" mass="5377">MALCPLLRAVIGDVALQATIRKALWLKPLAHNFNQAQTQVLRFMSITGG</sequence>
<evidence type="ECO:0008006" key="3">
    <source>
        <dbReference type="Google" id="ProtNLM"/>
    </source>
</evidence>